<sequence length="149" mass="17135">MLSLIMVPFLFTISKRVSAKVNVLSGQVMSMQRDMQADTTELVMGLKTVQSMRQEEREIEKHRDRVQKYRKLRNHVFYLGNAGEFIVNSQKYVGLGILLSYGTYLVFQGNLTMGTLLAFTIYYPQLFGNLEKIQFAVIKTQEIMPNAIN</sequence>
<keyword evidence="2 6" id="KW-0812">Transmembrane</keyword>
<dbReference type="GO" id="GO:0005524">
    <property type="term" value="F:ATP binding"/>
    <property type="evidence" value="ECO:0007669"/>
    <property type="project" value="InterPro"/>
</dbReference>
<comment type="subcellular location">
    <subcellularLocation>
        <location evidence="1">Cell membrane</location>
        <topology evidence="1">Multi-pass membrane protein</topology>
    </subcellularLocation>
</comment>
<keyword evidence="4" id="KW-0472">Membrane</keyword>
<evidence type="ECO:0000256" key="2">
    <source>
        <dbReference type="ARBA" id="ARBA00022692"/>
    </source>
</evidence>
<dbReference type="SUPFAM" id="SSF90123">
    <property type="entry name" value="ABC transporter transmembrane region"/>
    <property type="match status" value="1"/>
</dbReference>
<dbReference type="AlphaFoldDB" id="A0A4R2S2Y9"/>
<evidence type="ECO:0000256" key="1">
    <source>
        <dbReference type="ARBA" id="ARBA00004651"/>
    </source>
</evidence>
<reference evidence="6 7" key="1">
    <citation type="submission" date="2019-03" db="EMBL/GenBank/DDBJ databases">
        <title>Genomic Encyclopedia of Type Strains, Phase IV (KMG-IV): sequencing the most valuable type-strain genomes for metagenomic binning, comparative biology and taxonomic classification.</title>
        <authorList>
            <person name="Goeker M."/>
        </authorList>
    </citation>
    <scope>NUCLEOTIDE SEQUENCE [LARGE SCALE GENOMIC DNA]</scope>
    <source>
        <strain evidence="6 7">DSM 46831</strain>
    </source>
</reference>
<evidence type="ECO:0000259" key="5">
    <source>
        <dbReference type="PROSITE" id="PS50929"/>
    </source>
</evidence>
<proteinExistence type="predicted"/>
<keyword evidence="7" id="KW-1185">Reference proteome</keyword>
<dbReference type="EMBL" id="SLXV01000001">
    <property type="protein sequence ID" value="TCP70733.1"/>
    <property type="molecule type" value="Genomic_DNA"/>
</dbReference>
<dbReference type="PROSITE" id="PS50929">
    <property type="entry name" value="ABC_TM1F"/>
    <property type="match status" value="1"/>
</dbReference>
<gene>
    <name evidence="6" type="ORF">EDD57_101177</name>
</gene>
<dbReference type="Proteomes" id="UP000294746">
    <property type="component" value="Unassembled WGS sequence"/>
</dbReference>
<evidence type="ECO:0000313" key="6">
    <source>
        <dbReference type="EMBL" id="TCP70733.1"/>
    </source>
</evidence>
<dbReference type="GO" id="GO:0140359">
    <property type="term" value="F:ABC-type transporter activity"/>
    <property type="evidence" value="ECO:0007669"/>
    <property type="project" value="InterPro"/>
</dbReference>
<evidence type="ECO:0000313" key="7">
    <source>
        <dbReference type="Proteomes" id="UP000294746"/>
    </source>
</evidence>
<dbReference type="InterPro" id="IPR011527">
    <property type="entry name" value="ABC1_TM_dom"/>
</dbReference>
<dbReference type="InterPro" id="IPR036640">
    <property type="entry name" value="ABC1_TM_sf"/>
</dbReference>
<dbReference type="Gene3D" id="1.20.1560.10">
    <property type="entry name" value="ABC transporter type 1, transmembrane domain"/>
    <property type="match status" value="1"/>
</dbReference>
<feature type="domain" description="ABC transmembrane type-1" evidence="5">
    <location>
        <begin position="1"/>
        <end position="142"/>
    </location>
</feature>
<keyword evidence="3" id="KW-1133">Transmembrane helix</keyword>
<comment type="caution">
    <text evidence="6">The sequence shown here is derived from an EMBL/GenBank/DDBJ whole genome shotgun (WGS) entry which is preliminary data.</text>
</comment>
<organism evidence="6 7">
    <name type="scientific">Baia soyae</name>
    <dbReference type="NCBI Taxonomy" id="1544746"/>
    <lineage>
        <taxon>Bacteria</taxon>
        <taxon>Bacillati</taxon>
        <taxon>Bacillota</taxon>
        <taxon>Bacilli</taxon>
        <taxon>Bacillales</taxon>
        <taxon>Thermoactinomycetaceae</taxon>
        <taxon>Baia</taxon>
    </lineage>
</organism>
<dbReference type="GO" id="GO:0005886">
    <property type="term" value="C:plasma membrane"/>
    <property type="evidence" value="ECO:0007669"/>
    <property type="project" value="UniProtKB-SubCell"/>
</dbReference>
<name>A0A4R2S2Y9_9BACL</name>
<accession>A0A4R2S2Y9</accession>
<protein>
    <submittedName>
        <fullName evidence="6">ABC transporter transmembrane protein</fullName>
    </submittedName>
</protein>
<evidence type="ECO:0000256" key="3">
    <source>
        <dbReference type="ARBA" id="ARBA00022989"/>
    </source>
</evidence>
<dbReference type="Pfam" id="PF00664">
    <property type="entry name" value="ABC_membrane"/>
    <property type="match status" value="1"/>
</dbReference>
<evidence type="ECO:0000256" key="4">
    <source>
        <dbReference type="ARBA" id="ARBA00023136"/>
    </source>
</evidence>